<dbReference type="InterPro" id="IPR027417">
    <property type="entry name" value="P-loop_NTPase"/>
</dbReference>
<dbReference type="PANTHER" id="PTHR30050">
    <property type="entry name" value="CHROMOSOMAL REPLICATION INITIATOR PROTEIN DNAA"/>
    <property type="match status" value="1"/>
</dbReference>
<dbReference type="AlphaFoldDB" id="A0A6B1DSW5"/>
<comment type="caution">
    <text evidence="2">The sequence shown here is derived from an EMBL/GenBank/DDBJ whole genome shotgun (WGS) entry which is preliminary data.</text>
</comment>
<evidence type="ECO:0000313" key="2">
    <source>
        <dbReference type="EMBL" id="MYD90331.1"/>
    </source>
</evidence>
<reference evidence="2" key="1">
    <citation type="submission" date="2019-09" db="EMBL/GenBank/DDBJ databases">
        <title>Characterisation of the sponge microbiome using genome-centric metagenomics.</title>
        <authorList>
            <person name="Engelberts J.P."/>
            <person name="Robbins S.J."/>
            <person name="De Goeij J.M."/>
            <person name="Aranda M."/>
            <person name="Bell S.C."/>
            <person name="Webster N.S."/>
        </authorList>
    </citation>
    <scope>NUCLEOTIDE SEQUENCE</scope>
    <source>
        <strain evidence="2">SB0662_bin_9</strain>
    </source>
</reference>
<dbReference type="SUPFAM" id="SSF52540">
    <property type="entry name" value="P-loop containing nucleoside triphosphate hydrolases"/>
    <property type="match status" value="2"/>
</dbReference>
<feature type="domain" description="AAA+ ATPase" evidence="1">
    <location>
        <begin position="129"/>
        <end position="261"/>
    </location>
</feature>
<dbReference type="CDD" id="cd00009">
    <property type="entry name" value="AAA"/>
    <property type="match status" value="2"/>
</dbReference>
<accession>A0A6B1DSW5</accession>
<dbReference type="EMBL" id="VXPY01000056">
    <property type="protein sequence ID" value="MYD90331.1"/>
    <property type="molecule type" value="Genomic_DNA"/>
</dbReference>
<sequence length="466" mass="52754">MDAHGPGIQWSRTMTTLNGLQDRVAAGNEAEANQAGTAVPGCPVCQGFGFYTVDVAPDHPDFGAAFPCECRQRSHRRRTLERLHALSYLEAVRDKTFSSFLQEPPGYGETARASLREAHRRCRDFAGHPTGWILLAGITGCGKTHLASAIANELAAAEIPVLMLTVPSLLDRLRATFAPDAPQTFNQMYNLVESVNVLVLDDLGAQSSTPWATEKLFQLLNERHVRELPTVITTNLPLWEFEPRLQSRLGDKHLVNQVHINAPDYRVWSSDPGSETWADLNRLDLHQGETFDTFDVRRAERRNGQQDRLAMVCQELEQWLEHPRGWLVLAGAPGSGKTHLAAALANRWRNSGRHVLFASVEDLKDYFRRTIQADGAAAARRTAQIREVSFLALDGFSDTWESVRRGSGWTEKRLRSLLEYRFDADLPTVITTHVEPERWERWFQHRVFNARKSRYFRLEDPPEAVR</sequence>
<dbReference type="SMART" id="SM00382">
    <property type="entry name" value="AAA"/>
    <property type="match status" value="2"/>
</dbReference>
<dbReference type="InterPro" id="IPR003593">
    <property type="entry name" value="AAA+_ATPase"/>
</dbReference>
<dbReference type="Pfam" id="PF01695">
    <property type="entry name" value="IstB_IS21"/>
    <property type="match status" value="2"/>
</dbReference>
<dbReference type="GO" id="GO:0006260">
    <property type="term" value="P:DNA replication"/>
    <property type="evidence" value="ECO:0007669"/>
    <property type="project" value="TreeGrafter"/>
</dbReference>
<gene>
    <name evidence="2" type="ORF">F4Y08_08355</name>
</gene>
<proteinExistence type="predicted"/>
<dbReference type="GO" id="GO:0005524">
    <property type="term" value="F:ATP binding"/>
    <property type="evidence" value="ECO:0007669"/>
    <property type="project" value="InterPro"/>
</dbReference>
<feature type="domain" description="AAA+ ATPase" evidence="1">
    <location>
        <begin position="323"/>
        <end position="462"/>
    </location>
</feature>
<protein>
    <submittedName>
        <fullName evidence="2">AAA family ATPase</fullName>
    </submittedName>
</protein>
<evidence type="ECO:0000259" key="1">
    <source>
        <dbReference type="SMART" id="SM00382"/>
    </source>
</evidence>
<organism evidence="2">
    <name type="scientific">Caldilineaceae bacterium SB0662_bin_9</name>
    <dbReference type="NCBI Taxonomy" id="2605258"/>
    <lineage>
        <taxon>Bacteria</taxon>
        <taxon>Bacillati</taxon>
        <taxon>Chloroflexota</taxon>
        <taxon>Caldilineae</taxon>
        <taxon>Caldilineales</taxon>
        <taxon>Caldilineaceae</taxon>
    </lineage>
</organism>
<name>A0A6B1DSW5_9CHLR</name>
<dbReference type="PANTHER" id="PTHR30050:SF4">
    <property type="entry name" value="ATP-BINDING PROTEIN RV3427C IN INSERTION SEQUENCE-RELATED"/>
    <property type="match status" value="1"/>
</dbReference>
<dbReference type="Gene3D" id="3.40.50.300">
    <property type="entry name" value="P-loop containing nucleotide triphosphate hydrolases"/>
    <property type="match status" value="2"/>
</dbReference>
<dbReference type="InterPro" id="IPR002611">
    <property type="entry name" value="IstB_ATP-bd"/>
</dbReference>